<reference evidence="4" key="2">
    <citation type="journal article" date="2018" name="Plant J.">
        <title>The Sorghum bicolor reference genome: improved assembly, gene annotations, a transcriptome atlas, and signatures of genome organization.</title>
        <authorList>
            <person name="McCormick R.F."/>
            <person name="Truong S.K."/>
            <person name="Sreedasyam A."/>
            <person name="Jenkins J."/>
            <person name="Shu S."/>
            <person name="Sims D."/>
            <person name="Kennedy M."/>
            <person name="Amirebrahimi M."/>
            <person name="Weers B.D."/>
            <person name="McKinley B."/>
            <person name="Mattison A."/>
            <person name="Morishige D.T."/>
            <person name="Grimwood J."/>
            <person name="Schmutz J."/>
            <person name="Mullet J.E."/>
        </authorList>
    </citation>
    <scope>NUCLEOTIDE SEQUENCE [LARGE SCALE GENOMIC DNA]</scope>
    <source>
        <strain evidence="4">cv. BTx623</strain>
    </source>
</reference>
<keyword evidence="4" id="KW-1185">Reference proteome</keyword>
<comment type="similarity">
    <text evidence="1">Belongs to the ribosome-inactivating protein family.</text>
</comment>
<evidence type="ECO:0000256" key="2">
    <source>
        <dbReference type="SAM" id="SignalP"/>
    </source>
</evidence>
<keyword evidence="2" id="KW-0732">Signal</keyword>
<proteinExistence type="inferred from homology"/>
<evidence type="ECO:0000313" key="4">
    <source>
        <dbReference type="Proteomes" id="UP000000768"/>
    </source>
</evidence>
<accession>A0A1B6Q5W7</accession>
<dbReference type="SUPFAM" id="SSF56371">
    <property type="entry name" value="Ribosome inactivating proteins (RIP)"/>
    <property type="match status" value="1"/>
</dbReference>
<dbReference type="AlphaFoldDB" id="A0A1B6Q5W7"/>
<dbReference type="GO" id="GO:0030598">
    <property type="term" value="F:rRNA N-glycosylase activity"/>
    <property type="evidence" value="ECO:0007669"/>
    <property type="project" value="UniProtKB-EC"/>
</dbReference>
<comment type="catalytic activity">
    <reaction evidence="1">
        <text>Endohydrolysis of the N-glycosidic bond at one specific adenosine on the 28S rRNA.</text>
        <dbReference type="EC" id="3.2.2.22"/>
    </reaction>
</comment>
<dbReference type="Pfam" id="PF00161">
    <property type="entry name" value="RIP"/>
    <property type="match status" value="1"/>
</dbReference>
<dbReference type="GO" id="GO:0006952">
    <property type="term" value="P:defense response"/>
    <property type="evidence" value="ECO:0007669"/>
    <property type="project" value="UniProtKB-KW"/>
</dbReference>
<name>A0A1B6Q5W7_SORBI</name>
<dbReference type="InterPro" id="IPR016138">
    <property type="entry name" value="Ribosome_inactivat_prot_sub1"/>
</dbReference>
<dbReference type="Gramene" id="KXG33307">
    <property type="protein sequence ID" value="KXG33307"/>
    <property type="gene ID" value="SORBI_3003G285200"/>
</dbReference>
<sequence length="298" mass="32702">MVMMMMRGPILLLLLVGVGVCVFADAKTTTTEVWQWQDDKATVTMTLDVTLGVQHFKATMSQLERQAALTTTKPHIEKRPVLGKQKARPDNWAHVTVKGNGGIQSTLAIRLDNMYLVGFKTGANWYAFDGKENLIQGSTKLGFGDTYKSLTGGSYLDLTRVEVGKKPAEDALATLASYHHGSTPQKEVKKALVTFVLMLCEGSRLTLVRQDVIAAWDKGGKVGTTAVKLTTNWRIVSCALLHWSKSKKWNSAESKEIEKVGDPEMKTPAAAAANIYLILQAEECSPDATPTEKEPQVY</sequence>
<dbReference type="GO" id="GO:0090729">
    <property type="term" value="F:toxin activity"/>
    <property type="evidence" value="ECO:0007669"/>
    <property type="project" value="UniProtKB-KW"/>
</dbReference>
<organism evidence="3 4">
    <name type="scientific">Sorghum bicolor</name>
    <name type="common">Sorghum</name>
    <name type="synonym">Sorghum vulgare</name>
    <dbReference type="NCBI Taxonomy" id="4558"/>
    <lineage>
        <taxon>Eukaryota</taxon>
        <taxon>Viridiplantae</taxon>
        <taxon>Streptophyta</taxon>
        <taxon>Embryophyta</taxon>
        <taxon>Tracheophyta</taxon>
        <taxon>Spermatophyta</taxon>
        <taxon>Magnoliopsida</taxon>
        <taxon>Liliopsida</taxon>
        <taxon>Poales</taxon>
        <taxon>Poaceae</taxon>
        <taxon>PACMAD clade</taxon>
        <taxon>Panicoideae</taxon>
        <taxon>Andropogonodae</taxon>
        <taxon>Andropogoneae</taxon>
        <taxon>Sorghinae</taxon>
        <taxon>Sorghum</taxon>
    </lineage>
</organism>
<dbReference type="InterPro" id="IPR036041">
    <property type="entry name" value="Ribosome-inact_prot_sf"/>
</dbReference>
<dbReference type="GO" id="GO:0017148">
    <property type="term" value="P:negative regulation of translation"/>
    <property type="evidence" value="ECO:0007669"/>
    <property type="project" value="UniProtKB-KW"/>
</dbReference>
<reference evidence="3 4" key="1">
    <citation type="journal article" date="2009" name="Nature">
        <title>The Sorghum bicolor genome and the diversification of grasses.</title>
        <authorList>
            <person name="Paterson A.H."/>
            <person name="Bowers J.E."/>
            <person name="Bruggmann R."/>
            <person name="Dubchak I."/>
            <person name="Grimwood J."/>
            <person name="Gundlach H."/>
            <person name="Haberer G."/>
            <person name="Hellsten U."/>
            <person name="Mitros T."/>
            <person name="Poliakov A."/>
            <person name="Schmutz J."/>
            <person name="Spannagl M."/>
            <person name="Tang H."/>
            <person name="Wang X."/>
            <person name="Wicker T."/>
            <person name="Bharti A.K."/>
            <person name="Chapman J."/>
            <person name="Feltus F.A."/>
            <person name="Gowik U."/>
            <person name="Grigoriev I.V."/>
            <person name="Lyons E."/>
            <person name="Maher C.A."/>
            <person name="Martis M."/>
            <person name="Narechania A."/>
            <person name="Otillar R.P."/>
            <person name="Penning B.W."/>
            <person name="Salamov A.A."/>
            <person name="Wang Y."/>
            <person name="Zhang L."/>
            <person name="Carpita N.C."/>
            <person name="Freeling M."/>
            <person name="Gingle A.R."/>
            <person name="Hash C.T."/>
            <person name="Keller B."/>
            <person name="Klein P."/>
            <person name="Kresovich S."/>
            <person name="McCann M.C."/>
            <person name="Ming R."/>
            <person name="Peterson D.G."/>
            <person name="Mehboob-ur-Rahman"/>
            <person name="Ware D."/>
            <person name="Westhoff P."/>
            <person name="Mayer K.F."/>
            <person name="Messing J."/>
            <person name="Rokhsar D.S."/>
        </authorList>
    </citation>
    <scope>NUCLEOTIDE SEQUENCE [LARGE SCALE GENOMIC DNA]</scope>
    <source>
        <strain evidence="4">cv. BTx623</strain>
    </source>
</reference>
<evidence type="ECO:0000313" key="3">
    <source>
        <dbReference type="EMBL" id="KXG33307.1"/>
    </source>
</evidence>
<dbReference type="PANTHER" id="PTHR33453">
    <property type="match status" value="1"/>
</dbReference>
<dbReference type="InterPro" id="IPR001574">
    <property type="entry name" value="Ribosome_inactivat_prot"/>
</dbReference>
<keyword evidence="1" id="KW-0378">Hydrolase</keyword>
<dbReference type="PANTHER" id="PTHR33453:SF11">
    <property type="entry name" value="RRNA N-GLYCOSYLASE"/>
    <property type="match status" value="1"/>
</dbReference>
<feature type="signal peptide" evidence="2">
    <location>
        <begin position="1"/>
        <end position="26"/>
    </location>
</feature>
<dbReference type="EMBL" id="CM000762">
    <property type="protein sequence ID" value="KXG33307.1"/>
    <property type="molecule type" value="Genomic_DNA"/>
</dbReference>
<dbReference type="Proteomes" id="UP000000768">
    <property type="component" value="Chromosome 3"/>
</dbReference>
<dbReference type="OrthoDB" id="680012at2759"/>
<keyword evidence="1" id="KW-0611">Plant defense</keyword>
<dbReference type="OMA" id="GNDDYMA"/>
<dbReference type="EC" id="3.2.2.22" evidence="1"/>
<keyword evidence="1" id="KW-0652">Protein synthesis inhibitor</keyword>
<protein>
    <recommendedName>
        <fullName evidence="1">rRNA N-glycosylase</fullName>
        <ecNumber evidence="1">3.2.2.22</ecNumber>
    </recommendedName>
</protein>
<keyword evidence="1" id="KW-0800">Toxin</keyword>
<gene>
    <name evidence="3" type="ORF">SORBI_3003G285200</name>
</gene>
<dbReference type="Gene3D" id="3.40.420.10">
    <property type="entry name" value="Ricin (A subunit), domain 1"/>
    <property type="match status" value="1"/>
</dbReference>
<feature type="chain" id="PRO_5008589375" description="rRNA N-glycosylase" evidence="2">
    <location>
        <begin position="27"/>
        <end position="298"/>
    </location>
</feature>
<dbReference type="InParanoid" id="A0A1B6Q5W7"/>
<evidence type="ECO:0000256" key="1">
    <source>
        <dbReference type="RuleBase" id="RU004915"/>
    </source>
</evidence>